<dbReference type="GO" id="GO:1902603">
    <property type="term" value="P:carnitine transmembrane transport"/>
    <property type="evidence" value="ECO:0007669"/>
    <property type="project" value="TreeGrafter"/>
</dbReference>
<dbReference type="GO" id="GO:0015227">
    <property type="term" value="F:O-acyl-L-carnitine transmembrane transporter activity"/>
    <property type="evidence" value="ECO:0007669"/>
    <property type="project" value="TreeGrafter"/>
</dbReference>
<dbReference type="GO" id="GO:0031966">
    <property type="term" value="C:mitochondrial membrane"/>
    <property type="evidence" value="ECO:0007669"/>
    <property type="project" value="UniProtKB-SubCell"/>
</dbReference>
<dbReference type="InterPro" id="IPR023395">
    <property type="entry name" value="MCP_dom_sf"/>
</dbReference>
<evidence type="ECO:0000256" key="3">
    <source>
        <dbReference type="ARBA" id="ARBA00022448"/>
    </source>
</evidence>
<feature type="repeat" description="Solcar" evidence="9">
    <location>
        <begin position="111"/>
        <end position="199"/>
    </location>
</feature>
<dbReference type="InterPro" id="IPR018108">
    <property type="entry name" value="MCP_transmembrane"/>
</dbReference>
<organism evidence="11">
    <name type="scientific">Percolomonas cosmopolitus</name>
    <dbReference type="NCBI Taxonomy" id="63605"/>
    <lineage>
        <taxon>Eukaryota</taxon>
        <taxon>Discoba</taxon>
        <taxon>Heterolobosea</taxon>
        <taxon>Tetramitia</taxon>
        <taxon>Eutetramitia</taxon>
        <taxon>Percolomonadidae</taxon>
        <taxon>Percolomonas</taxon>
    </lineage>
</organism>
<evidence type="ECO:0000256" key="6">
    <source>
        <dbReference type="ARBA" id="ARBA00022989"/>
    </source>
</evidence>
<keyword evidence="3 10" id="KW-0813">Transport</keyword>
<reference evidence="11" key="1">
    <citation type="submission" date="2021-01" db="EMBL/GenBank/DDBJ databases">
        <authorList>
            <person name="Corre E."/>
            <person name="Pelletier E."/>
            <person name="Niang G."/>
            <person name="Scheremetjew M."/>
            <person name="Finn R."/>
            <person name="Kale V."/>
            <person name="Holt S."/>
            <person name="Cochrane G."/>
            <person name="Meng A."/>
            <person name="Brown T."/>
            <person name="Cohen L."/>
        </authorList>
    </citation>
    <scope>NUCLEOTIDE SEQUENCE</scope>
    <source>
        <strain evidence="11">WS</strain>
    </source>
</reference>
<evidence type="ECO:0000256" key="2">
    <source>
        <dbReference type="ARBA" id="ARBA00006375"/>
    </source>
</evidence>
<protein>
    <recommendedName>
        <fullName evidence="12">Mitochondrial carrier protein</fullName>
    </recommendedName>
</protein>
<dbReference type="AlphaFoldDB" id="A0A7S1KTE3"/>
<dbReference type="PANTHER" id="PTHR45624">
    <property type="entry name" value="MITOCHONDRIAL BASIC AMINO ACIDS TRANSPORTER-RELATED"/>
    <property type="match status" value="1"/>
</dbReference>
<evidence type="ECO:0008006" key="12">
    <source>
        <dbReference type="Google" id="ProtNLM"/>
    </source>
</evidence>
<keyword evidence="7" id="KW-0496">Mitochondrion</keyword>
<dbReference type="Gene3D" id="1.50.40.10">
    <property type="entry name" value="Mitochondrial carrier domain"/>
    <property type="match status" value="2"/>
</dbReference>
<keyword evidence="8 9" id="KW-0472">Membrane</keyword>
<keyword evidence="4 9" id="KW-0812">Transmembrane</keyword>
<dbReference type="PANTHER" id="PTHR45624:SF4">
    <property type="entry name" value="CONGESTED-LIKE TRACHEA PROTEIN-RELATED"/>
    <property type="match status" value="1"/>
</dbReference>
<feature type="repeat" description="Solcar" evidence="9">
    <location>
        <begin position="213"/>
        <end position="298"/>
    </location>
</feature>
<sequence>MPPPPPKEKPLTFIENVIAGTAGGCALTLVGHPFDTVKVRLQTQPKPLPGQKPMFTGVLDCFKQTIQKEGITGLYKGITSPLAGQALLYAICFSSYGYGQKIQRSSPDEELSLFKIFNAGVFSGFASTVIMTPMELVKIQMQLQFDDGAKKYKNPLDCAKKIFAERGIRGIYRGTGSTLVRDAPGSGVYFVFYEIVKRNLAEMHRQSGHTGTQPNWHFLVAGGCAGLFGWMFMMPLDTVKSRLQAAPEGVYKSMADCWIQTLKHDGPTGFYKGFPAVAIRSAPANAACFWTFELVAKWLRSGEKKREVEL</sequence>
<evidence type="ECO:0000256" key="5">
    <source>
        <dbReference type="ARBA" id="ARBA00022737"/>
    </source>
</evidence>
<comment type="similarity">
    <text evidence="2 10">Belongs to the mitochondrial carrier (TC 2.A.29) family.</text>
</comment>
<keyword evidence="5" id="KW-0677">Repeat</keyword>
<evidence type="ECO:0000256" key="1">
    <source>
        <dbReference type="ARBA" id="ARBA00004225"/>
    </source>
</evidence>
<keyword evidence="6" id="KW-1133">Transmembrane helix</keyword>
<evidence type="ECO:0000256" key="8">
    <source>
        <dbReference type="ARBA" id="ARBA00023136"/>
    </source>
</evidence>
<dbReference type="Pfam" id="PF00153">
    <property type="entry name" value="Mito_carr"/>
    <property type="match status" value="3"/>
</dbReference>
<evidence type="ECO:0000256" key="7">
    <source>
        <dbReference type="ARBA" id="ARBA00023128"/>
    </source>
</evidence>
<name>A0A7S1KTE3_9EUKA</name>
<accession>A0A7S1KTE3</accession>
<dbReference type="GO" id="GO:0006839">
    <property type="term" value="P:mitochondrial transport"/>
    <property type="evidence" value="ECO:0007669"/>
    <property type="project" value="TreeGrafter"/>
</dbReference>
<dbReference type="InterPro" id="IPR050567">
    <property type="entry name" value="Mitochondrial_Carrier"/>
</dbReference>
<dbReference type="SUPFAM" id="SSF103506">
    <property type="entry name" value="Mitochondrial carrier"/>
    <property type="match status" value="1"/>
</dbReference>
<comment type="subcellular location">
    <subcellularLocation>
        <location evidence="1">Mitochondrion membrane</location>
        <topology evidence="1">Multi-pass membrane protein</topology>
    </subcellularLocation>
</comment>
<evidence type="ECO:0000313" key="11">
    <source>
        <dbReference type="EMBL" id="CAD9085372.1"/>
    </source>
</evidence>
<gene>
    <name evidence="11" type="ORF">PCOS0759_LOCUS8626</name>
</gene>
<proteinExistence type="inferred from homology"/>
<evidence type="ECO:0000256" key="10">
    <source>
        <dbReference type="RuleBase" id="RU000488"/>
    </source>
</evidence>
<evidence type="ECO:0000256" key="4">
    <source>
        <dbReference type="ARBA" id="ARBA00022692"/>
    </source>
</evidence>
<evidence type="ECO:0000256" key="9">
    <source>
        <dbReference type="PROSITE-ProRule" id="PRU00282"/>
    </source>
</evidence>
<feature type="repeat" description="Solcar" evidence="9">
    <location>
        <begin position="11"/>
        <end position="102"/>
    </location>
</feature>
<dbReference type="PROSITE" id="PS50920">
    <property type="entry name" value="SOLCAR"/>
    <property type="match status" value="3"/>
</dbReference>
<dbReference type="EMBL" id="HBGD01010489">
    <property type="protein sequence ID" value="CAD9085372.1"/>
    <property type="molecule type" value="Transcribed_RNA"/>
</dbReference>